<feature type="domain" description="SH3" evidence="11">
    <location>
        <begin position="215"/>
        <end position="276"/>
    </location>
</feature>
<dbReference type="PRINTS" id="PR00452">
    <property type="entry name" value="SH3DOMAIN"/>
</dbReference>
<evidence type="ECO:0000256" key="2">
    <source>
        <dbReference type="ARBA" id="ARBA00009739"/>
    </source>
</evidence>
<proteinExistence type="inferred from homology"/>
<evidence type="ECO:0000256" key="7">
    <source>
        <dbReference type="ARBA" id="ARBA00023016"/>
    </source>
</evidence>
<dbReference type="Proteomes" id="UP000603453">
    <property type="component" value="Unassembled WGS sequence"/>
</dbReference>
<evidence type="ECO:0000256" key="10">
    <source>
        <dbReference type="SAM" id="Phobius"/>
    </source>
</evidence>
<dbReference type="SMART" id="SM00326">
    <property type="entry name" value="SH3"/>
    <property type="match status" value="1"/>
</dbReference>
<dbReference type="InterPro" id="IPR035522">
    <property type="entry name" value="Sho1_SH3"/>
</dbReference>
<feature type="transmembrane region" description="Helical" evidence="10">
    <location>
        <begin position="259"/>
        <end position="280"/>
    </location>
</feature>
<reference evidence="12" key="1">
    <citation type="submission" date="2020-12" db="EMBL/GenBank/DDBJ databases">
        <title>Metabolic potential, ecology and presence of endohyphal bacteria is reflected in genomic diversity of Mucoromycotina.</title>
        <authorList>
            <person name="Muszewska A."/>
            <person name="Okrasinska A."/>
            <person name="Steczkiewicz K."/>
            <person name="Drgas O."/>
            <person name="Orlowska M."/>
            <person name="Perlinska-Lenart U."/>
            <person name="Aleksandrzak-Piekarczyk T."/>
            <person name="Szatraj K."/>
            <person name="Zielenkiewicz U."/>
            <person name="Pilsyk S."/>
            <person name="Malc E."/>
            <person name="Mieczkowski P."/>
            <person name="Kruszewska J.S."/>
            <person name="Biernat P."/>
            <person name="Pawlowska J."/>
        </authorList>
    </citation>
    <scope>NUCLEOTIDE SEQUENCE</scope>
    <source>
        <strain evidence="12">WA0000017839</strain>
    </source>
</reference>
<sequence length="282" mass="30956">MTRIADNVFLLSTLLLAACGWVISFVGACVFRSGISGGAWWIVIYQLLLLMSIAFALTTNTYGHYRLVILTFLAASLSMLTYQLDYALPTSKFKSQYKGGAGVYAAGYIILIIIQFLWVIVFGSESDSYFGQFGPGYTGNTVGVSNAASSSSELVRPMNEMTADKTMVEATTPYTAPTAYTQNTAYHATSPPTHPVATATIEPNHNIARVDNQIQYREKVQALHAYSANPDDPNELSFAKGETLDIVDRNGNWWQARKLDGSIGIIPSNYVSLLLFFIIIRN</sequence>
<evidence type="ECO:0000256" key="4">
    <source>
        <dbReference type="ARBA" id="ARBA00022475"/>
    </source>
</evidence>
<organism evidence="12 13">
    <name type="scientific">Mucor saturninus</name>
    <dbReference type="NCBI Taxonomy" id="64648"/>
    <lineage>
        <taxon>Eukaryota</taxon>
        <taxon>Fungi</taxon>
        <taxon>Fungi incertae sedis</taxon>
        <taxon>Mucoromycota</taxon>
        <taxon>Mucoromycotina</taxon>
        <taxon>Mucoromycetes</taxon>
        <taxon>Mucorales</taxon>
        <taxon>Mucorineae</taxon>
        <taxon>Mucoraceae</taxon>
        <taxon>Mucor</taxon>
    </lineage>
</organism>
<dbReference type="InterPro" id="IPR036028">
    <property type="entry name" value="SH3-like_dom_sf"/>
</dbReference>
<dbReference type="EMBL" id="JAEPRD010000009">
    <property type="protein sequence ID" value="KAG2211154.1"/>
    <property type="molecule type" value="Genomic_DNA"/>
</dbReference>
<dbReference type="Pfam" id="PF00018">
    <property type="entry name" value="SH3_1"/>
    <property type="match status" value="1"/>
</dbReference>
<keyword evidence="13" id="KW-1185">Reference proteome</keyword>
<dbReference type="AlphaFoldDB" id="A0A8H7RGS6"/>
<dbReference type="PROSITE" id="PS50002">
    <property type="entry name" value="SH3"/>
    <property type="match status" value="1"/>
</dbReference>
<keyword evidence="4" id="KW-1003">Cell membrane</keyword>
<comment type="similarity">
    <text evidence="2">Belongs to the SHO1 family.</text>
</comment>
<evidence type="ECO:0000256" key="6">
    <source>
        <dbReference type="ARBA" id="ARBA00022989"/>
    </source>
</evidence>
<name>A0A8H7RGS6_9FUNG</name>
<feature type="transmembrane region" description="Helical" evidence="10">
    <location>
        <begin position="38"/>
        <end position="58"/>
    </location>
</feature>
<evidence type="ECO:0000256" key="9">
    <source>
        <dbReference type="PROSITE-ProRule" id="PRU00192"/>
    </source>
</evidence>
<keyword evidence="7" id="KW-0346">Stress response</keyword>
<comment type="caution">
    <text evidence="12">The sequence shown here is derived from an EMBL/GenBank/DDBJ whole genome shotgun (WGS) entry which is preliminary data.</text>
</comment>
<gene>
    <name evidence="12" type="ORF">INT47_006273</name>
</gene>
<dbReference type="CDD" id="cd11855">
    <property type="entry name" value="SH3_Sho1p"/>
    <property type="match status" value="1"/>
</dbReference>
<evidence type="ECO:0000256" key="3">
    <source>
        <dbReference type="ARBA" id="ARBA00022443"/>
    </source>
</evidence>
<keyword evidence="3 9" id="KW-0728">SH3 domain</keyword>
<evidence type="ECO:0000259" key="11">
    <source>
        <dbReference type="PROSITE" id="PS50002"/>
    </source>
</evidence>
<feature type="transmembrane region" description="Helical" evidence="10">
    <location>
        <begin position="65"/>
        <end position="84"/>
    </location>
</feature>
<evidence type="ECO:0000256" key="8">
    <source>
        <dbReference type="ARBA" id="ARBA00023136"/>
    </source>
</evidence>
<feature type="transmembrane region" description="Helical" evidence="10">
    <location>
        <begin position="104"/>
        <end position="123"/>
    </location>
</feature>
<keyword evidence="8 10" id="KW-0472">Membrane</keyword>
<protein>
    <recommendedName>
        <fullName evidence="11">SH3 domain-containing protein</fullName>
    </recommendedName>
</protein>
<dbReference type="GO" id="GO:0005886">
    <property type="term" value="C:plasma membrane"/>
    <property type="evidence" value="ECO:0007669"/>
    <property type="project" value="UniProtKB-SubCell"/>
</dbReference>
<keyword evidence="5 10" id="KW-0812">Transmembrane</keyword>
<dbReference type="OrthoDB" id="5983572at2759"/>
<evidence type="ECO:0000256" key="1">
    <source>
        <dbReference type="ARBA" id="ARBA00004651"/>
    </source>
</evidence>
<dbReference type="SUPFAM" id="SSF50044">
    <property type="entry name" value="SH3-domain"/>
    <property type="match status" value="1"/>
</dbReference>
<evidence type="ECO:0000313" key="12">
    <source>
        <dbReference type="EMBL" id="KAG2211154.1"/>
    </source>
</evidence>
<comment type="subcellular location">
    <subcellularLocation>
        <location evidence="1">Cell membrane</location>
        <topology evidence="1">Multi-pass membrane protein</topology>
    </subcellularLocation>
</comment>
<dbReference type="Gene3D" id="2.30.30.40">
    <property type="entry name" value="SH3 Domains"/>
    <property type="match status" value="1"/>
</dbReference>
<evidence type="ECO:0000256" key="5">
    <source>
        <dbReference type="ARBA" id="ARBA00022692"/>
    </source>
</evidence>
<keyword evidence="6 10" id="KW-1133">Transmembrane helix</keyword>
<evidence type="ECO:0000313" key="13">
    <source>
        <dbReference type="Proteomes" id="UP000603453"/>
    </source>
</evidence>
<accession>A0A8H7RGS6</accession>
<dbReference type="InterPro" id="IPR001452">
    <property type="entry name" value="SH3_domain"/>
</dbReference>
<dbReference type="PROSITE" id="PS51257">
    <property type="entry name" value="PROKAR_LIPOPROTEIN"/>
    <property type="match status" value="1"/>
</dbReference>